<dbReference type="PROSITE" id="PS01162">
    <property type="entry name" value="QOR_ZETA_CRYSTAL"/>
    <property type="match status" value="1"/>
</dbReference>
<evidence type="ECO:0000256" key="2">
    <source>
        <dbReference type="ARBA" id="ARBA00023002"/>
    </source>
</evidence>
<dbReference type="CDD" id="cd05286">
    <property type="entry name" value="QOR2"/>
    <property type="match status" value="1"/>
</dbReference>
<dbReference type="Proteomes" id="UP000309601">
    <property type="component" value="Unassembled WGS sequence"/>
</dbReference>
<keyword evidence="2" id="KW-0560">Oxidoreductase</keyword>
<evidence type="ECO:0000313" key="11">
    <source>
        <dbReference type="Proteomes" id="UP000310685"/>
    </source>
</evidence>
<dbReference type="GO" id="GO:0008270">
    <property type="term" value="F:zinc ion binding"/>
    <property type="evidence" value="ECO:0007669"/>
    <property type="project" value="InterPro"/>
</dbReference>
<dbReference type="EMBL" id="SPRW01000003">
    <property type="protein sequence ID" value="TIC70510.1"/>
    <property type="molecule type" value="Genomic_DNA"/>
</dbReference>
<dbReference type="SMART" id="SM00829">
    <property type="entry name" value="PKS_ER"/>
    <property type="match status" value="1"/>
</dbReference>
<dbReference type="GO" id="GO:0003960">
    <property type="term" value="F:quinone reductase (NADPH) activity"/>
    <property type="evidence" value="ECO:0007669"/>
    <property type="project" value="InterPro"/>
</dbReference>
<dbReference type="Gene3D" id="3.90.180.10">
    <property type="entry name" value="Medium-chain alcohol dehydrogenases, catalytic domain"/>
    <property type="match status" value="1"/>
</dbReference>
<dbReference type="Gene3D" id="3.40.50.720">
    <property type="entry name" value="NAD(P)-binding Rossmann-like Domain"/>
    <property type="match status" value="1"/>
</dbReference>
<dbReference type="EMBL" id="SPRH01000007">
    <property type="protein sequence ID" value="TIC03310.1"/>
    <property type="molecule type" value="Genomic_DNA"/>
</dbReference>
<evidence type="ECO:0000313" key="7">
    <source>
        <dbReference type="EMBL" id="TIC03310.1"/>
    </source>
</evidence>
<dbReference type="InterPro" id="IPR020843">
    <property type="entry name" value="ER"/>
</dbReference>
<dbReference type="SUPFAM" id="SSF51735">
    <property type="entry name" value="NAD(P)-binding Rossmann-fold domains"/>
    <property type="match status" value="1"/>
</dbReference>
<gene>
    <name evidence="8" type="ORF">E3Q02_00551</name>
    <name evidence="7" type="ORF">E3Q17_00986</name>
    <name evidence="6" type="ORF">E3Q22_00212</name>
</gene>
<dbReference type="InterPro" id="IPR013154">
    <property type="entry name" value="ADH-like_N"/>
</dbReference>
<sequence length="330" mass="35708">MSTFRQLKIYQTGGLDKLVLDDKSTLKPLGPHSLNVKVSYAGVNYIDTYFRSGLYPVPLPFNLGQEGAGKIVEVGSEVTQFKPGQSVAFYSPGSLSEYQQVDQSKAVLLDRLNVTEKVAATGLLQGLTAWTFLREAYQVKKGDKILVHSAAGGVGLLLVQLAKHLGAYVIGTTSTPEKAQLAKQNGADEVILYTKEDTVARVLELTNGEGVIANYDGVGKDTFDLAFEVAARRGTIISFGNASGAVEPFSILKLTAKNIKLLRPSVMNYIATAEELNKYASELFDLIGKGVVKLHTHGVYDFTIDSLRQAQADITSRNTTGKLIIKVSDE</sequence>
<evidence type="ECO:0000256" key="1">
    <source>
        <dbReference type="ARBA" id="ARBA00022857"/>
    </source>
</evidence>
<proteinExistence type="predicted"/>
<accession>A0A4T0M618</accession>
<dbReference type="Pfam" id="PF08240">
    <property type="entry name" value="ADH_N"/>
    <property type="match status" value="1"/>
</dbReference>
<dbReference type="FunFam" id="3.40.50.720:FF:000053">
    <property type="entry name" value="Quinone oxidoreductase 1"/>
    <property type="match status" value="1"/>
</dbReference>
<dbReference type="InterPro" id="IPR011032">
    <property type="entry name" value="GroES-like_sf"/>
</dbReference>
<evidence type="ECO:0000256" key="3">
    <source>
        <dbReference type="ARBA" id="ARBA00043088"/>
    </source>
</evidence>
<dbReference type="GO" id="GO:0070402">
    <property type="term" value="F:NADPH binding"/>
    <property type="evidence" value="ECO:0007669"/>
    <property type="project" value="TreeGrafter"/>
</dbReference>
<dbReference type="PANTHER" id="PTHR48106:SF13">
    <property type="entry name" value="QUINONE OXIDOREDUCTASE-RELATED"/>
    <property type="match status" value="1"/>
</dbReference>
<protein>
    <recommendedName>
        <fullName evidence="4">Probable quinone oxidoreductase</fullName>
    </recommendedName>
    <alternativeName>
        <fullName evidence="3">NADPH:quinone reductase</fullName>
    </alternativeName>
</protein>
<dbReference type="SUPFAM" id="SSF50129">
    <property type="entry name" value="GroES-like"/>
    <property type="match status" value="1"/>
</dbReference>
<comment type="caution">
    <text evidence="6">The sequence shown here is derived from an EMBL/GenBank/DDBJ whole genome shotgun (WGS) entry which is preliminary data.</text>
</comment>
<dbReference type="GO" id="GO:0005829">
    <property type="term" value="C:cytosol"/>
    <property type="evidence" value="ECO:0007669"/>
    <property type="project" value="TreeGrafter"/>
</dbReference>
<evidence type="ECO:0000313" key="9">
    <source>
        <dbReference type="Proteomes" id="UP000307169"/>
    </source>
</evidence>
<dbReference type="GO" id="GO:0035925">
    <property type="term" value="F:mRNA 3'-UTR AU-rich region binding"/>
    <property type="evidence" value="ECO:0007669"/>
    <property type="project" value="TreeGrafter"/>
</dbReference>
<dbReference type="InterPro" id="IPR036291">
    <property type="entry name" value="NAD(P)-bd_dom_sf"/>
</dbReference>
<dbReference type="InterPro" id="IPR013149">
    <property type="entry name" value="ADH-like_C"/>
</dbReference>
<dbReference type="InterPro" id="IPR002364">
    <property type="entry name" value="Quin_OxRdtase/zeta-crystal_CS"/>
</dbReference>
<organism evidence="6 11">
    <name type="scientific">Wallemia mellicola</name>
    <dbReference type="NCBI Taxonomy" id="1708541"/>
    <lineage>
        <taxon>Eukaryota</taxon>
        <taxon>Fungi</taxon>
        <taxon>Dikarya</taxon>
        <taxon>Basidiomycota</taxon>
        <taxon>Wallemiomycotina</taxon>
        <taxon>Wallemiomycetes</taxon>
        <taxon>Wallemiales</taxon>
        <taxon>Wallemiaceae</taxon>
        <taxon>Wallemia</taxon>
    </lineage>
</organism>
<dbReference type="Proteomes" id="UP000310685">
    <property type="component" value="Unassembled WGS sequence"/>
</dbReference>
<name>A0A4T0M618_9BASI</name>
<evidence type="ECO:0000313" key="8">
    <source>
        <dbReference type="EMBL" id="TIC70510.1"/>
    </source>
</evidence>
<dbReference type="EMBL" id="SPRC01000002">
    <property type="protein sequence ID" value="TIB82414.1"/>
    <property type="molecule type" value="Genomic_DNA"/>
</dbReference>
<evidence type="ECO:0000313" key="6">
    <source>
        <dbReference type="EMBL" id="TIB82414.1"/>
    </source>
</evidence>
<dbReference type="PANTHER" id="PTHR48106">
    <property type="entry name" value="QUINONE OXIDOREDUCTASE PIG3-RELATED"/>
    <property type="match status" value="1"/>
</dbReference>
<dbReference type="Proteomes" id="UP000307169">
    <property type="component" value="Unassembled WGS sequence"/>
</dbReference>
<dbReference type="AlphaFoldDB" id="A0A4T0M618"/>
<evidence type="ECO:0000259" key="5">
    <source>
        <dbReference type="SMART" id="SM00829"/>
    </source>
</evidence>
<dbReference type="Pfam" id="PF00107">
    <property type="entry name" value="ADH_zinc_N"/>
    <property type="match status" value="1"/>
</dbReference>
<reference evidence="9 10" key="1">
    <citation type="submission" date="2019-03" db="EMBL/GenBank/DDBJ databases">
        <title>Sequencing 25 genomes of Wallemia mellicola.</title>
        <authorList>
            <person name="Gostincar C."/>
        </authorList>
    </citation>
    <scope>NUCLEOTIDE SEQUENCE [LARGE SCALE GENOMIC DNA]</scope>
    <source>
        <strain evidence="7 9">EXF-1262</strain>
        <strain evidence="8 10">EXF-1274</strain>
        <strain evidence="6 11">EXF-6152</strain>
    </source>
</reference>
<evidence type="ECO:0000256" key="4">
    <source>
        <dbReference type="ARBA" id="ARBA00070796"/>
    </source>
</evidence>
<evidence type="ECO:0000313" key="10">
    <source>
        <dbReference type="Proteomes" id="UP000309601"/>
    </source>
</evidence>
<dbReference type="InterPro" id="IPR047618">
    <property type="entry name" value="QOR-like"/>
</dbReference>
<keyword evidence="1" id="KW-0521">NADP</keyword>
<feature type="domain" description="Enoyl reductase (ER)" evidence="5">
    <location>
        <begin position="13"/>
        <end position="325"/>
    </location>
</feature>